<keyword evidence="1" id="KW-1133">Transmembrane helix</keyword>
<keyword evidence="1" id="KW-0812">Transmembrane</keyword>
<protein>
    <submittedName>
        <fullName evidence="2">Uncharacterized protein</fullName>
    </submittedName>
</protein>
<evidence type="ECO:0000313" key="3">
    <source>
        <dbReference type="Proteomes" id="UP000051672"/>
    </source>
</evidence>
<comment type="caution">
    <text evidence="2">The sequence shown here is derived from an EMBL/GenBank/DDBJ whole genome shotgun (WGS) entry which is preliminary data.</text>
</comment>
<dbReference type="AlphaFoldDB" id="A0A0R2AWW0"/>
<evidence type="ECO:0000313" key="2">
    <source>
        <dbReference type="EMBL" id="KRM71896.1"/>
    </source>
</evidence>
<dbReference type="Proteomes" id="UP000051672">
    <property type="component" value="Unassembled WGS sequence"/>
</dbReference>
<keyword evidence="1" id="KW-0472">Membrane</keyword>
<name>A0A0R2AWW0_9LACO</name>
<feature type="transmembrane region" description="Helical" evidence="1">
    <location>
        <begin position="40"/>
        <end position="59"/>
    </location>
</feature>
<organism evidence="2 3">
    <name type="scientific">Lacticaseibacillus brantae DSM 23927</name>
    <dbReference type="NCBI Taxonomy" id="1423727"/>
    <lineage>
        <taxon>Bacteria</taxon>
        <taxon>Bacillati</taxon>
        <taxon>Bacillota</taxon>
        <taxon>Bacilli</taxon>
        <taxon>Lactobacillales</taxon>
        <taxon>Lactobacillaceae</taxon>
        <taxon>Lacticaseibacillus</taxon>
    </lineage>
</organism>
<evidence type="ECO:0000256" key="1">
    <source>
        <dbReference type="SAM" id="Phobius"/>
    </source>
</evidence>
<keyword evidence="3" id="KW-1185">Reference proteome</keyword>
<sequence length="64" mass="7268">MQKSAHSLNWKITMTLFVASIIFSIGILGSFLFIQWPQPWTIVLAVIAMVSGTGFIHYVTNRRK</sequence>
<accession>A0A0R2AWW0</accession>
<dbReference type="PATRIC" id="fig|1423727.3.peg.879"/>
<dbReference type="EMBL" id="AYZQ01000002">
    <property type="protein sequence ID" value="KRM71896.1"/>
    <property type="molecule type" value="Genomic_DNA"/>
</dbReference>
<dbReference type="STRING" id="1423727.FC34_GL000872"/>
<proteinExistence type="predicted"/>
<reference evidence="2 3" key="1">
    <citation type="journal article" date="2015" name="Genome Announc.">
        <title>Expanding the biotechnology potential of lactobacilli through comparative genomics of 213 strains and associated genera.</title>
        <authorList>
            <person name="Sun Z."/>
            <person name="Harris H.M."/>
            <person name="McCann A."/>
            <person name="Guo C."/>
            <person name="Argimon S."/>
            <person name="Zhang W."/>
            <person name="Yang X."/>
            <person name="Jeffery I.B."/>
            <person name="Cooney J.C."/>
            <person name="Kagawa T.F."/>
            <person name="Liu W."/>
            <person name="Song Y."/>
            <person name="Salvetti E."/>
            <person name="Wrobel A."/>
            <person name="Rasinkangas P."/>
            <person name="Parkhill J."/>
            <person name="Rea M.C."/>
            <person name="O'Sullivan O."/>
            <person name="Ritari J."/>
            <person name="Douillard F.P."/>
            <person name="Paul Ross R."/>
            <person name="Yang R."/>
            <person name="Briner A.E."/>
            <person name="Felis G.E."/>
            <person name="de Vos W.M."/>
            <person name="Barrangou R."/>
            <person name="Klaenhammer T.R."/>
            <person name="Caufield P.W."/>
            <person name="Cui Y."/>
            <person name="Zhang H."/>
            <person name="O'Toole P.W."/>
        </authorList>
    </citation>
    <scope>NUCLEOTIDE SEQUENCE [LARGE SCALE GENOMIC DNA]</scope>
    <source>
        <strain evidence="2 3">DSM 23927</strain>
    </source>
</reference>
<dbReference type="RefSeq" id="WP_057894174.1">
    <property type="nucleotide sequence ID" value="NZ_AYZQ01000002.1"/>
</dbReference>
<feature type="transmembrane region" description="Helical" evidence="1">
    <location>
        <begin position="12"/>
        <end position="34"/>
    </location>
</feature>
<gene>
    <name evidence="2" type="ORF">FC34_GL000872</name>
</gene>